<protein>
    <submittedName>
        <fullName evidence="2">Gag-pol Polyprotein</fullName>
    </submittedName>
</protein>
<evidence type="ECO:0000259" key="1">
    <source>
        <dbReference type="Pfam" id="PF07727"/>
    </source>
</evidence>
<dbReference type="InterPro" id="IPR013103">
    <property type="entry name" value="RVT_2"/>
</dbReference>
<dbReference type="OrthoDB" id="428194at2759"/>
<dbReference type="Proteomes" id="UP000198211">
    <property type="component" value="Unassembled WGS sequence"/>
</dbReference>
<dbReference type="SUPFAM" id="SSF56672">
    <property type="entry name" value="DNA/RNA polymerases"/>
    <property type="match status" value="1"/>
</dbReference>
<organism evidence="2 3">
    <name type="scientific">Phytophthora megakarya</name>
    <dbReference type="NCBI Taxonomy" id="4795"/>
    <lineage>
        <taxon>Eukaryota</taxon>
        <taxon>Sar</taxon>
        <taxon>Stramenopiles</taxon>
        <taxon>Oomycota</taxon>
        <taxon>Peronosporomycetes</taxon>
        <taxon>Peronosporales</taxon>
        <taxon>Peronosporaceae</taxon>
        <taxon>Phytophthora</taxon>
    </lineage>
</organism>
<proteinExistence type="predicted"/>
<reference evidence="3" key="1">
    <citation type="submission" date="2017-03" db="EMBL/GenBank/DDBJ databases">
        <title>Phytopthora megakarya and P. palmivora, two closely related causual agents of cacao black pod achieved similar genome size and gene model numbers by different mechanisms.</title>
        <authorList>
            <person name="Ali S."/>
            <person name="Shao J."/>
            <person name="Larry D.J."/>
            <person name="Kronmiller B."/>
            <person name="Shen D."/>
            <person name="Strem M.D."/>
            <person name="Melnick R.L."/>
            <person name="Guiltinan M.J."/>
            <person name="Tyler B.M."/>
            <person name="Meinhardt L.W."/>
            <person name="Bailey B.A."/>
        </authorList>
    </citation>
    <scope>NUCLEOTIDE SEQUENCE [LARGE SCALE GENOMIC DNA]</scope>
    <source>
        <strain evidence="3">zdho120</strain>
    </source>
</reference>
<dbReference type="CDD" id="cd09272">
    <property type="entry name" value="RNase_HI_RT_Ty1"/>
    <property type="match status" value="1"/>
</dbReference>
<keyword evidence="3" id="KW-1185">Reference proteome</keyword>
<dbReference type="STRING" id="4795.A0A225VSA1"/>
<accession>A0A225VSA1</accession>
<comment type="caution">
    <text evidence="2">The sequence shown here is derived from an EMBL/GenBank/DDBJ whole genome shotgun (WGS) entry which is preliminary data.</text>
</comment>
<dbReference type="AlphaFoldDB" id="A0A225VSA1"/>
<dbReference type="PANTHER" id="PTHR11439:SF483">
    <property type="entry name" value="PEPTIDE SYNTHASE GLIP-LIKE, PUTATIVE (AFU_ORTHOLOGUE AFUA_3G12920)-RELATED"/>
    <property type="match status" value="1"/>
</dbReference>
<sequence length="487" mass="55787">MMGGVRCALGGANMTTKWWLEAHKYGVQHAMRMFPKLKEKMQRRRALGSHWLFDVKYKADGTVDRFEVRLVVQGNTQLYGIDYREVFAPVARYESLRLLLALATIQGLYLHQKDVSIAFLNGVLNERLYLHQKDVSTAFLNGVLNESIYMRQPLGFRSENRTLVCKLQKSLYGLKQAPRIWYEVVSAFLKVLGFVRCKKEHCLYIKRWEVNGVKHLPFVCVYVDDLTIAGSHLGSINDLKAKLSEKFTMKDLGELHYLLKMEIKRNLEKKTLRLSQQKKNKMKDCTIAPTPQAKSVDLEKEANITPDKIAAQPFDYRGLVGSLMYLVSGTRPDIANTVRDLSKYLSCYNKTHFRAAQRVLKYLKGTSKSGKDVNTAESELVATSEGVREAMWLRLLLKWLGYGQWLPTHCWCYNTAAISIIKDPCSHSSTKHIGIRHLYVRDKHEAKCISVTYCSTNDMIADALTKPLTQGQFEKLRLMMGVKDLEL</sequence>
<feature type="domain" description="Reverse transcriptase Ty1/copia-type" evidence="1">
    <location>
        <begin position="130"/>
        <end position="276"/>
    </location>
</feature>
<gene>
    <name evidence="2" type="ORF">PHMEG_00019042</name>
</gene>
<evidence type="ECO:0000313" key="3">
    <source>
        <dbReference type="Proteomes" id="UP000198211"/>
    </source>
</evidence>
<dbReference type="PANTHER" id="PTHR11439">
    <property type="entry name" value="GAG-POL-RELATED RETROTRANSPOSON"/>
    <property type="match status" value="1"/>
</dbReference>
<dbReference type="Pfam" id="PF07727">
    <property type="entry name" value="RVT_2"/>
    <property type="match status" value="1"/>
</dbReference>
<name>A0A225VSA1_9STRA</name>
<dbReference type="InterPro" id="IPR043502">
    <property type="entry name" value="DNA/RNA_pol_sf"/>
</dbReference>
<dbReference type="EMBL" id="NBNE01003161">
    <property type="protein sequence ID" value="OWZ08421.1"/>
    <property type="molecule type" value="Genomic_DNA"/>
</dbReference>
<evidence type="ECO:0000313" key="2">
    <source>
        <dbReference type="EMBL" id="OWZ08421.1"/>
    </source>
</evidence>